<dbReference type="AlphaFoldDB" id="A0A7W4IBN5"/>
<dbReference type="InterPro" id="IPR000160">
    <property type="entry name" value="GGDEF_dom"/>
</dbReference>
<dbReference type="PROSITE" id="PS50887">
    <property type="entry name" value="GGDEF"/>
    <property type="match status" value="1"/>
</dbReference>
<dbReference type="SMART" id="SM00052">
    <property type="entry name" value="EAL"/>
    <property type="match status" value="1"/>
</dbReference>
<dbReference type="SUPFAM" id="SSF55785">
    <property type="entry name" value="PYP-like sensor domain (PAS domain)"/>
    <property type="match status" value="1"/>
</dbReference>
<sequence>MVPSRLAGCTRVSEHFVCLLDPSERVTAWARDAERLTGHGADDVIGRPFADLFLVFPHAPANDAHASDGHAGVFVRHDGLHLCVRVRRHALSGAGRDADLPVTVAISRDHPGAQAESSLRATLDAVPDGIALFDAGLGLSHHNARFDALAGLAENLLKPGVAAGTMLTALTGTAWSVREPAWPLVPEGWSAETLRLGRMVALSWVALQDGRFLLLCRDVTDLRRLENRARFLEQHDDLTGLANRQGLQRQLGALCEASEPFAMLYFDLFGFKRVNDSMGHAAGDELLRIAALRVRRAVGGGDVAAHIRGNKFALIVRSERGEPAIRRFARMLRSVLSRPMSVLRNEVTVGVAIGVVRFATDGEDRETLMAKADVALHCAKGGSDDGICFYDPELDTLRRRRMDLERDLHRALANEEFVLYYQPFLNVRSGRIVGVETLIRWLHPQQGLIPPADFIPVAERMGLMHEIGAWTLETACRQAMEWPDDIMVSINVSAAQFRHDGLVDNVETALQRTGCPPSRLELEITETAMIDDVPRAALVLTRLREKGVQIALDDFGTGYSSLSFLHSLPFTRIKIDRSFINDLHEGNGDGAAIVRAITSLCGSLNVVATAEGVETQEQFDYLKGVNCSEVQGFLISRPCPPEQIRPFLDGINQPGTLPGLLPAG</sequence>
<dbReference type="CDD" id="cd00130">
    <property type="entry name" value="PAS"/>
    <property type="match status" value="1"/>
</dbReference>
<dbReference type="Gene3D" id="3.30.450.20">
    <property type="entry name" value="PAS domain"/>
    <property type="match status" value="1"/>
</dbReference>
<dbReference type="Gene3D" id="3.30.70.270">
    <property type="match status" value="1"/>
</dbReference>
<comment type="caution">
    <text evidence="3">The sequence shown here is derived from an EMBL/GenBank/DDBJ whole genome shotgun (WGS) entry which is preliminary data.</text>
</comment>
<dbReference type="PANTHER" id="PTHR44757">
    <property type="entry name" value="DIGUANYLATE CYCLASE DGCP"/>
    <property type="match status" value="1"/>
</dbReference>
<dbReference type="NCBIfam" id="TIGR00254">
    <property type="entry name" value="GGDEF"/>
    <property type="match status" value="1"/>
</dbReference>
<reference evidence="3 4" key="1">
    <citation type="submission" date="2020-04" db="EMBL/GenBank/DDBJ databases">
        <title>Description of novel Gluconacetobacter.</title>
        <authorList>
            <person name="Sombolestani A."/>
        </authorList>
    </citation>
    <scope>NUCLEOTIDE SEQUENCE [LARGE SCALE GENOMIC DNA]</scope>
    <source>
        <strain evidence="3 4">LMG 19747</strain>
    </source>
</reference>
<evidence type="ECO:0000259" key="2">
    <source>
        <dbReference type="PROSITE" id="PS50887"/>
    </source>
</evidence>
<proteinExistence type="predicted"/>
<dbReference type="InterPro" id="IPR029787">
    <property type="entry name" value="Nucleotide_cyclase"/>
</dbReference>
<name>A0A7W4IBN5_9PROT</name>
<dbReference type="InterPro" id="IPR001633">
    <property type="entry name" value="EAL_dom"/>
</dbReference>
<dbReference type="InterPro" id="IPR043128">
    <property type="entry name" value="Rev_trsase/Diguanyl_cyclase"/>
</dbReference>
<protein>
    <submittedName>
        <fullName evidence="3">EAL domain-containing protein</fullName>
    </submittedName>
</protein>
<dbReference type="InterPro" id="IPR052155">
    <property type="entry name" value="Biofilm_reg_signaling"/>
</dbReference>
<dbReference type="SMART" id="SM00267">
    <property type="entry name" value="GGDEF"/>
    <property type="match status" value="1"/>
</dbReference>
<dbReference type="PANTHER" id="PTHR44757:SF2">
    <property type="entry name" value="BIOFILM ARCHITECTURE MAINTENANCE PROTEIN MBAA"/>
    <property type="match status" value="1"/>
</dbReference>
<feature type="domain" description="EAL" evidence="1">
    <location>
        <begin position="401"/>
        <end position="652"/>
    </location>
</feature>
<dbReference type="InterPro" id="IPR035919">
    <property type="entry name" value="EAL_sf"/>
</dbReference>
<dbReference type="Pfam" id="PF00563">
    <property type="entry name" value="EAL"/>
    <property type="match status" value="1"/>
</dbReference>
<evidence type="ECO:0000313" key="4">
    <source>
        <dbReference type="Proteomes" id="UP000589085"/>
    </source>
</evidence>
<dbReference type="Pfam" id="PF00990">
    <property type="entry name" value="GGDEF"/>
    <property type="match status" value="1"/>
</dbReference>
<dbReference type="InterPro" id="IPR035965">
    <property type="entry name" value="PAS-like_dom_sf"/>
</dbReference>
<dbReference type="InterPro" id="IPR000014">
    <property type="entry name" value="PAS"/>
</dbReference>
<dbReference type="FunFam" id="3.20.20.450:FF:000001">
    <property type="entry name" value="Cyclic di-GMP phosphodiesterase yahA"/>
    <property type="match status" value="1"/>
</dbReference>
<dbReference type="CDD" id="cd01948">
    <property type="entry name" value="EAL"/>
    <property type="match status" value="1"/>
</dbReference>
<dbReference type="Proteomes" id="UP000589085">
    <property type="component" value="Unassembled WGS sequence"/>
</dbReference>
<dbReference type="SUPFAM" id="SSF141868">
    <property type="entry name" value="EAL domain-like"/>
    <property type="match status" value="1"/>
</dbReference>
<organism evidence="3 4">
    <name type="scientific">Gluconacetobacter sacchari</name>
    <dbReference type="NCBI Taxonomy" id="92759"/>
    <lineage>
        <taxon>Bacteria</taxon>
        <taxon>Pseudomonadati</taxon>
        <taxon>Pseudomonadota</taxon>
        <taxon>Alphaproteobacteria</taxon>
        <taxon>Acetobacterales</taxon>
        <taxon>Acetobacteraceae</taxon>
        <taxon>Gluconacetobacter</taxon>
    </lineage>
</organism>
<dbReference type="SUPFAM" id="SSF55073">
    <property type="entry name" value="Nucleotide cyclase"/>
    <property type="match status" value="1"/>
</dbReference>
<accession>A0A7W4IBN5</accession>
<dbReference type="CDD" id="cd01949">
    <property type="entry name" value="GGDEF"/>
    <property type="match status" value="1"/>
</dbReference>
<feature type="domain" description="GGDEF" evidence="2">
    <location>
        <begin position="259"/>
        <end position="392"/>
    </location>
</feature>
<dbReference type="PROSITE" id="PS50883">
    <property type="entry name" value="EAL"/>
    <property type="match status" value="1"/>
</dbReference>
<dbReference type="Gene3D" id="3.20.20.450">
    <property type="entry name" value="EAL domain"/>
    <property type="match status" value="1"/>
</dbReference>
<dbReference type="EMBL" id="JABEQJ010000007">
    <property type="protein sequence ID" value="MBB2159910.1"/>
    <property type="molecule type" value="Genomic_DNA"/>
</dbReference>
<gene>
    <name evidence="3" type="ORF">HLH48_06940</name>
</gene>
<evidence type="ECO:0000313" key="3">
    <source>
        <dbReference type="EMBL" id="MBB2159910.1"/>
    </source>
</evidence>
<evidence type="ECO:0000259" key="1">
    <source>
        <dbReference type="PROSITE" id="PS50883"/>
    </source>
</evidence>